<dbReference type="SUPFAM" id="SSF53178">
    <property type="entry name" value="Peptidyl-tRNA hydrolase-like"/>
    <property type="match status" value="1"/>
</dbReference>
<dbReference type="GO" id="GO:0072344">
    <property type="term" value="P:rescue of stalled ribosome"/>
    <property type="evidence" value="ECO:0007669"/>
    <property type="project" value="UniProtKB-UniRule"/>
</dbReference>
<gene>
    <name evidence="8 11" type="primary">pth</name>
    <name evidence="11" type="ORF">ROSEINA2194_01453</name>
</gene>
<evidence type="ECO:0000256" key="4">
    <source>
        <dbReference type="ARBA" id="ARBA00022884"/>
    </source>
</evidence>
<dbReference type="HAMAP" id="MF_00083">
    <property type="entry name" value="Pept_tRNA_hydro_bact"/>
    <property type="match status" value="1"/>
</dbReference>
<dbReference type="PANTHER" id="PTHR17224">
    <property type="entry name" value="PEPTIDYL-TRNA HYDROLASE"/>
    <property type="match status" value="1"/>
</dbReference>
<feature type="binding site" evidence="8">
    <location>
        <position position="121"/>
    </location>
    <ligand>
        <name>tRNA</name>
        <dbReference type="ChEBI" id="CHEBI:17843"/>
    </ligand>
</feature>
<dbReference type="InterPro" id="IPR036416">
    <property type="entry name" value="Pept_tRNA_hydro_sf"/>
</dbReference>
<evidence type="ECO:0000256" key="8">
    <source>
        <dbReference type="HAMAP-Rule" id="MF_00083"/>
    </source>
</evidence>
<protein>
    <recommendedName>
        <fullName evidence="7 8">Peptidyl-tRNA hydrolase</fullName>
        <shortName evidence="8">Pth</shortName>
        <ecNumber evidence="1 8">3.1.1.29</ecNumber>
    </recommendedName>
</protein>
<dbReference type="PANTHER" id="PTHR17224:SF1">
    <property type="entry name" value="PEPTIDYL-TRNA HYDROLASE"/>
    <property type="match status" value="1"/>
</dbReference>
<dbReference type="CDD" id="cd00462">
    <property type="entry name" value="PTH"/>
    <property type="match status" value="1"/>
</dbReference>
<feature type="binding site" evidence="8">
    <location>
        <position position="74"/>
    </location>
    <ligand>
        <name>tRNA</name>
        <dbReference type="ChEBI" id="CHEBI:17843"/>
    </ligand>
</feature>
<evidence type="ECO:0000256" key="6">
    <source>
        <dbReference type="ARBA" id="ARBA00048707"/>
    </source>
</evidence>
<evidence type="ECO:0000256" key="5">
    <source>
        <dbReference type="ARBA" id="ARBA00038063"/>
    </source>
</evidence>
<feature type="active site" description="Proton acceptor" evidence="8">
    <location>
        <position position="27"/>
    </location>
</feature>
<comment type="function">
    <text evidence="8">Hydrolyzes ribosome-free peptidyl-tRNAs (with 1 or more amino acids incorporated), which drop off the ribosome during protein synthesis, or as a result of ribosome stalling.</text>
</comment>
<feature type="site" description="Stabilizes the basic form of H active site to accept a proton" evidence="8">
    <location>
        <position position="100"/>
    </location>
</feature>
<keyword evidence="3 8" id="KW-0378">Hydrolase</keyword>
<comment type="subunit">
    <text evidence="8">Monomer.</text>
</comment>
<evidence type="ECO:0000256" key="1">
    <source>
        <dbReference type="ARBA" id="ARBA00013260"/>
    </source>
</evidence>
<evidence type="ECO:0000256" key="3">
    <source>
        <dbReference type="ARBA" id="ARBA00022801"/>
    </source>
</evidence>
<comment type="caution">
    <text evidence="11">The sequence shown here is derived from an EMBL/GenBank/DDBJ whole genome shotgun (WGS) entry which is preliminary data.</text>
</comment>
<proteinExistence type="inferred from homology"/>
<keyword evidence="2 8" id="KW-0820">tRNA-binding</keyword>
<accession>C0FRU2</accession>
<reference evidence="11 12" key="1">
    <citation type="submission" date="2009-02" db="EMBL/GenBank/DDBJ databases">
        <authorList>
            <person name="Fulton L."/>
            <person name="Clifton S."/>
            <person name="Fulton B."/>
            <person name="Xu J."/>
            <person name="Minx P."/>
            <person name="Pepin K.H."/>
            <person name="Johnson M."/>
            <person name="Bhonagiri V."/>
            <person name="Nash W.E."/>
            <person name="Mardis E.R."/>
            <person name="Wilson R.K."/>
        </authorList>
    </citation>
    <scope>NUCLEOTIDE SEQUENCE [LARGE SCALE GENOMIC DNA]</scope>
    <source>
        <strain evidence="11 12">DSM 16841</strain>
    </source>
</reference>
<dbReference type="PROSITE" id="PS01196">
    <property type="entry name" value="PEPT_TRNA_HYDROL_2"/>
    <property type="match status" value="1"/>
</dbReference>
<evidence type="ECO:0000313" key="12">
    <source>
        <dbReference type="Proteomes" id="UP000003561"/>
    </source>
</evidence>
<dbReference type="EMBL" id="ACFY01000058">
    <property type="protein sequence ID" value="EEG94610.1"/>
    <property type="molecule type" value="Genomic_DNA"/>
</dbReference>
<reference evidence="11 12" key="2">
    <citation type="submission" date="2009-03" db="EMBL/GenBank/DDBJ databases">
        <title>Draft genome sequence of Roseburia inulinivorans (DSM 16841).</title>
        <authorList>
            <person name="Sudarsanam P."/>
            <person name="Ley R."/>
            <person name="Guruge J."/>
            <person name="Turnbaugh P.J."/>
            <person name="Mahowald M."/>
            <person name="Liep D."/>
            <person name="Gordon J."/>
        </authorList>
    </citation>
    <scope>NUCLEOTIDE SEQUENCE [LARGE SCALE GENOMIC DNA]</scope>
    <source>
        <strain evidence="11 12">DSM 16841</strain>
    </source>
</reference>
<name>C0FRU2_9FIRM</name>
<dbReference type="PROSITE" id="PS01195">
    <property type="entry name" value="PEPT_TRNA_HYDROL_1"/>
    <property type="match status" value="1"/>
</dbReference>
<dbReference type="GO" id="GO:0000049">
    <property type="term" value="F:tRNA binding"/>
    <property type="evidence" value="ECO:0007669"/>
    <property type="project" value="UniProtKB-UniRule"/>
</dbReference>
<dbReference type="AlphaFoldDB" id="C0FRU2"/>
<evidence type="ECO:0000256" key="9">
    <source>
        <dbReference type="RuleBase" id="RU000673"/>
    </source>
</evidence>
<evidence type="ECO:0000256" key="7">
    <source>
        <dbReference type="ARBA" id="ARBA00050038"/>
    </source>
</evidence>
<feature type="site" description="Discriminates between blocked and unblocked aminoacyl-tRNA" evidence="8">
    <location>
        <position position="17"/>
    </location>
</feature>
<dbReference type="GO" id="GO:0005737">
    <property type="term" value="C:cytoplasm"/>
    <property type="evidence" value="ECO:0007669"/>
    <property type="project" value="UniProtKB-SubCell"/>
</dbReference>
<dbReference type="Proteomes" id="UP000003561">
    <property type="component" value="Unassembled WGS sequence"/>
</dbReference>
<dbReference type="Gene3D" id="3.40.50.1470">
    <property type="entry name" value="Peptidyl-tRNA hydrolase"/>
    <property type="match status" value="1"/>
</dbReference>
<keyword evidence="8" id="KW-0963">Cytoplasm</keyword>
<dbReference type="Pfam" id="PF01195">
    <property type="entry name" value="Pept_tRNA_hydro"/>
    <property type="match status" value="1"/>
</dbReference>
<comment type="subcellular location">
    <subcellularLocation>
        <location evidence="8">Cytoplasm</location>
    </subcellularLocation>
</comment>
<dbReference type="GO" id="GO:0006515">
    <property type="term" value="P:protein quality control for misfolded or incompletely synthesized proteins"/>
    <property type="evidence" value="ECO:0007669"/>
    <property type="project" value="UniProtKB-UniRule"/>
</dbReference>
<comment type="catalytic activity">
    <reaction evidence="6 8 9">
        <text>an N-acyl-L-alpha-aminoacyl-tRNA + H2O = an N-acyl-L-amino acid + a tRNA + H(+)</text>
        <dbReference type="Rhea" id="RHEA:54448"/>
        <dbReference type="Rhea" id="RHEA-COMP:10123"/>
        <dbReference type="Rhea" id="RHEA-COMP:13883"/>
        <dbReference type="ChEBI" id="CHEBI:15377"/>
        <dbReference type="ChEBI" id="CHEBI:15378"/>
        <dbReference type="ChEBI" id="CHEBI:59874"/>
        <dbReference type="ChEBI" id="CHEBI:78442"/>
        <dbReference type="ChEBI" id="CHEBI:138191"/>
        <dbReference type="EC" id="3.1.1.29"/>
    </reaction>
</comment>
<dbReference type="EC" id="3.1.1.29" evidence="1 8"/>
<dbReference type="InterPro" id="IPR018171">
    <property type="entry name" value="Pept_tRNA_hydro_CS"/>
</dbReference>
<dbReference type="GO" id="GO:0004045">
    <property type="term" value="F:peptidyl-tRNA hydrolase activity"/>
    <property type="evidence" value="ECO:0007669"/>
    <property type="project" value="UniProtKB-UniRule"/>
</dbReference>
<keyword evidence="4 8" id="KW-0694">RNA-binding</keyword>
<feature type="binding site" evidence="8">
    <location>
        <position position="72"/>
    </location>
    <ligand>
        <name>tRNA</name>
        <dbReference type="ChEBI" id="CHEBI:17843"/>
    </ligand>
</feature>
<evidence type="ECO:0000256" key="2">
    <source>
        <dbReference type="ARBA" id="ARBA00022555"/>
    </source>
</evidence>
<comment type="function">
    <text evidence="8">Catalyzes the release of premature peptidyl moieties from peptidyl-tRNA molecules trapped in stalled 50S ribosomal subunits, and thus maintains levels of free tRNAs and 50S ribosomes.</text>
</comment>
<organism evidence="11 12">
    <name type="scientific">Roseburia inulinivorans DSM 16841</name>
    <dbReference type="NCBI Taxonomy" id="622312"/>
    <lineage>
        <taxon>Bacteria</taxon>
        <taxon>Bacillati</taxon>
        <taxon>Bacillota</taxon>
        <taxon>Clostridia</taxon>
        <taxon>Lachnospirales</taxon>
        <taxon>Lachnospiraceae</taxon>
        <taxon>Roseburia</taxon>
    </lineage>
</organism>
<comment type="similarity">
    <text evidence="5 8 10">Belongs to the PTH family.</text>
</comment>
<feature type="binding site" evidence="8">
    <location>
        <position position="22"/>
    </location>
    <ligand>
        <name>tRNA</name>
        <dbReference type="ChEBI" id="CHEBI:17843"/>
    </ligand>
</feature>
<evidence type="ECO:0000256" key="10">
    <source>
        <dbReference type="RuleBase" id="RU004320"/>
    </source>
</evidence>
<dbReference type="FunFam" id="3.40.50.1470:FF:000001">
    <property type="entry name" value="Peptidyl-tRNA hydrolase"/>
    <property type="match status" value="1"/>
</dbReference>
<dbReference type="NCBIfam" id="TIGR00447">
    <property type="entry name" value="pth"/>
    <property type="match status" value="1"/>
</dbReference>
<dbReference type="InterPro" id="IPR001328">
    <property type="entry name" value="Pept_tRNA_hydro"/>
</dbReference>
<evidence type="ECO:0000313" key="11">
    <source>
        <dbReference type="EMBL" id="EEG94610.1"/>
    </source>
</evidence>
<dbReference type="eggNOG" id="COG0193">
    <property type="taxonomic scope" value="Bacteria"/>
</dbReference>
<sequence length="198" mass="21843">MESRGGQDMFLIVGLGNPTKQYEKTRHNIGFDVMDALADKYNISISENKHKALCGKGVIEGMKVVLAKPQTYMNLSGESVAELVNYYKLDPESELIVVFDDISLEPGNIRIRKKGSAGGHNGIKNIIAMTGTQNFMRIKVGVGEKPKGWDLADYVLGHFSTEDRAKVEEAIGHAMDATVLMMQGEVDKAMNDYNSKNK</sequence>